<dbReference type="EMBL" id="CAADFD010000073">
    <property type="protein sequence ID" value="VFJ62384.1"/>
    <property type="molecule type" value="Genomic_DNA"/>
</dbReference>
<name>A0A450T6M1_9GAMM</name>
<accession>A0A450T6M1</accession>
<evidence type="ECO:0008006" key="3">
    <source>
        <dbReference type="Google" id="ProtNLM"/>
    </source>
</evidence>
<organism evidence="2">
    <name type="scientific">Candidatus Kentrum sp. FW</name>
    <dbReference type="NCBI Taxonomy" id="2126338"/>
    <lineage>
        <taxon>Bacteria</taxon>
        <taxon>Pseudomonadati</taxon>
        <taxon>Pseudomonadota</taxon>
        <taxon>Gammaproteobacteria</taxon>
        <taxon>Candidatus Kentrum</taxon>
    </lineage>
</organism>
<reference evidence="2" key="1">
    <citation type="submission" date="2019-02" db="EMBL/GenBank/DDBJ databases">
        <authorList>
            <person name="Gruber-Vodicka R. H."/>
            <person name="Seah K. B. B."/>
        </authorList>
    </citation>
    <scope>NUCLEOTIDE SEQUENCE</scope>
    <source>
        <strain evidence="2">BECK_BZ106</strain>
    </source>
</reference>
<protein>
    <recommendedName>
        <fullName evidence="3">Sporulation related domain-containing protein</fullName>
    </recommendedName>
</protein>
<feature type="region of interest" description="Disordered" evidence="1">
    <location>
        <begin position="84"/>
        <end position="336"/>
    </location>
</feature>
<feature type="compositionally biased region" description="Low complexity" evidence="1">
    <location>
        <begin position="288"/>
        <end position="300"/>
    </location>
</feature>
<dbReference type="AlphaFoldDB" id="A0A450T6M1"/>
<sequence>MKWVFYLLLVANIAYFTWQTRYDESPIAAPVEVPDIPFPGHVDQLLLFHEVDPDRLQLRATPRVQHEESATTMPVMEPEAVVASGLETEPKPVVKPEPVASEPIVKQEPMSQPESVPEPIPESGPVAESIAKSEPKPTTPEPIVKQESMPQPESVPEPIPESGLVAESIAKSEPKPTTPEPIVKQESMPQPESVPEPIPESGLVAESIAKSEPKPTTPEPIVKQESMPQPESVPEPIAESGLVAESIAKSEPKPTTSEPIVKQESMPQPESVPESIPESGPVAESKPEPVAESVAESDSVVEPKPDTEPEPNTKAVAKTQADQDKPRVCRRLGPVPQGAKTNAIQTWFKTHDITMVSRVDEERKTPLHWVYLPPFENHIEAGEYVDRMKKDNIKDIYVLARGKMSHAISLGVFSKRDSMEKRVADLKEKGYSPSVGLRTRTQKITWFNVLSNADAFTEADFGKEFPSLEVAPIDCDNQKSTPSPDLQ</sequence>
<proteinExistence type="predicted"/>
<gene>
    <name evidence="2" type="ORF">BECKFW1821B_GA0114236_107312</name>
</gene>
<evidence type="ECO:0000256" key="1">
    <source>
        <dbReference type="SAM" id="MobiDB-lite"/>
    </source>
</evidence>
<evidence type="ECO:0000313" key="2">
    <source>
        <dbReference type="EMBL" id="VFJ62384.1"/>
    </source>
</evidence>